<name>A0A1I5BJ87_9FIRM</name>
<keyword evidence="3" id="KW-0229">DNA integration</keyword>
<evidence type="ECO:0000256" key="5">
    <source>
        <dbReference type="ARBA" id="ARBA00023172"/>
    </source>
</evidence>
<dbReference type="Gene3D" id="1.10.443.10">
    <property type="entry name" value="Intergrase catalytic core"/>
    <property type="match status" value="1"/>
</dbReference>
<dbReference type="SUPFAM" id="SSF56349">
    <property type="entry name" value="DNA breaking-rejoining enzymes"/>
    <property type="match status" value="1"/>
</dbReference>
<feature type="domain" description="Tyr recombinase" evidence="7">
    <location>
        <begin position="106"/>
        <end position="288"/>
    </location>
</feature>
<dbReference type="PROSITE" id="PS51900">
    <property type="entry name" value="CB"/>
    <property type="match status" value="1"/>
</dbReference>
<dbReference type="InterPro" id="IPR044068">
    <property type="entry name" value="CB"/>
</dbReference>
<dbReference type="InterPro" id="IPR050090">
    <property type="entry name" value="Tyrosine_recombinase_XerCD"/>
</dbReference>
<dbReference type="NCBIfam" id="NF001399">
    <property type="entry name" value="PRK00283.1"/>
    <property type="match status" value="1"/>
</dbReference>
<evidence type="ECO:0000259" key="8">
    <source>
        <dbReference type="PROSITE" id="PS51900"/>
    </source>
</evidence>
<evidence type="ECO:0000313" key="9">
    <source>
        <dbReference type="EMBL" id="SFN74804.1"/>
    </source>
</evidence>
<keyword evidence="5" id="KW-0233">DNA recombination</keyword>
<evidence type="ECO:0000256" key="2">
    <source>
        <dbReference type="ARBA" id="ARBA00008857"/>
    </source>
</evidence>
<dbReference type="PANTHER" id="PTHR30349:SF81">
    <property type="entry name" value="TYROSINE RECOMBINASE XERC"/>
    <property type="match status" value="1"/>
</dbReference>
<dbReference type="GO" id="GO:0003677">
    <property type="term" value="F:DNA binding"/>
    <property type="evidence" value="ECO:0007669"/>
    <property type="project" value="UniProtKB-UniRule"/>
</dbReference>
<dbReference type="CDD" id="cd00798">
    <property type="entry name" value="INT_XerDC_C"/>
    <property type="match status" value="1"/>
</dbReference>
<organism evidence="9 10">
    <name type="scientific">Anaerocolumna aminovalerica</name>
    <dbReference type="NCBI Taxonomy" id="1527"/>
    <lineage>
        <taxon>Bacteria</taxon>
        <taxon>Bacillati</taxon>
        <taxon>Bacillota</taxon>
        <taxon>Clostridia</taxon>
        <taxon>Lachnospirales</taxon>
        <taxon>Lachnospiraceae</taxon>
        <taxon>Anaerocolumna</taxon>
    </lineage>
</organism>
<proteinExistence type="inferred from homology"/>
<sequence length="294" mass="33381">MESSLRDFLMYMKDVKNVSQNTLLSYKNDIAKLFRHLNKQNITDVGKISETSLNSYVLHMERNGMSPATVSRNIASIKAFTFYLIKKGKLHQDPTERMKSPKVEKKPPHTLTLEEVNRLLEMPKTDNIKGIRDKAMLELLYATGIRVSELISLKVEDINMKSHYIVCCGSKNERIIPFGSMAGKALDNYFQHGREEFLKEKESDICFMNVSGEPMSRQGFWKIIKAYGNSAGITHEITPQILRHSFALHMLENGADVASIQELLGHTDAATAQVYLGNRSKKIRDVYMGAHPRA</sequence>
<dbReference type="STRING" id="1527.SAMN04489757_10141"/>
<dbReference type="AlphaFoldDB" id="A0A1I5BJ87"/>
<gene>
    <name evidence="9" type="ORF">SAMN04489757_10141</name>
</gene>
<evidence type="ECO:0000256" key="1">
    <source>
        <dbReference type="ARBA" id="ARBA00003283"/>
    </source>
</evidence>
<dbReference type="InterPro" id="IPR004107">
    <property type="entry name" value="Integrase_SAM-like_N"/>
</dbReference>
<dbReference type="Gene3D" id="1.10.150.130">
    <property type="match status" value="1"/>
</dbReference>
<dbReference type="OrthoDB" id="9801717at2"/>
<dbReference type="Pfam" id="PF02899">
    <property type="entry name" value="Phage_int_SAM_1"/>
    <property type="match status" value="1"/>
</dbReference>
<dbReference type="PANTHER" id="PTHR30349">
    <property type="entry name" value="PHAGE INTEGRASE-RELATED"/>
    <property type="match status" value="1"/>
</dbReference>
<dbReference type="Proteomes" id="UP000198806">
    <property type="component" value="Unassembled WGS sequence"/>
</dbReference>
<feature type="domain" description="Core-binding (CB)" evidence="8">
    <location>
        <begin position="1"/>
        <end position="85"/>
    </location>
</feature>
<dbReference type="InterPro" id="IPR002104">
    <property type="entry name" value="Integrase_catalytic"/>
</dbReference>
<dbReference type="PROSITE" id="PS51898">
    <property type="entry name" value="TYR_RECOMBINASE"/>
    <property type="match status" value="1"/>
</dbReference>
<dbReference type="InterPro" id="IPR011010">
    <property type="entry name" value="DNA_brk_join_enz"/>
</dbReference>
<dbReference type="GO" id="GO:0006310">
    <property type="term" value="P:DNA recombination"/>
    <property type="evidence" value="ECO:0007669"/>
    <property type="project" value="UniProtKB-KW"/>
</dbReference>
<dbReference type="GO" id="GO:0015074">
    <property type="term" value="P:DNA integration"/>
    <property type="evidence" value="ECO:0007669"/>
    <property type="project" value="UniProtKB-KW"/>
</dbReference>
<accession>A0A1I5BJ87</accession>
<keyword evidence="4 6" id="KW-0238">DNA-binding</keyword>
<dbReference type="Pfam" id="PF00589">
    <property type="entry name" value="Phage_integrase"/>
    <property type="match status" value="1"/>
</dbReference>
<comment type="function">
    <text evidence="1">Site-specific tyrosine recombinase, which acts by catalyzing the cutting and rejoining of the recombining DNA molecules.</text>
</comment>
<protein>
    <submittedName>
        <fullName evidence="9">Integrase/recombinase XerD</fullName>
    </submittedName>
</protein>
<reference evidence="9 10" key="1">
    <citation type="submission" date="2016-10" db="EMBL/GenBank/DDBJ databases">
        <authorList>
            <person name="de Groot N.N."/>
        </authorList>
    </citation>
    <scope>NUCLEOTIDE SEQUENCE [LARGE SCALE GENOMIC DNA]</scope>
    <source>
        <strain evidence="9 10">DSM 1283</strain>
    </source>
</reference>
<dbReference type="InterPro" id="IPR010998">
    <property type="entry name" value="Integrase_recombinase_N"/>
</dbReference>
<evidence type="ECO:0000313" key="10">
    <source>
        <dbReference type="Proteomes" id="UP000198806"/>
    </source>
</evidence>
<evidence type="ECO:0000259" key="7">
    <source>
        <dbReference type="PROSITE" id="PS51898"/>
    </source>
</evidence>
<dbReference type="RefSeq" id="WP_091683409.1">
    <property type="nucleotide sequence ID" value="NZ_BAABFM010000003.1"/>
</dbReference>
<keyword evidence="10" id="KW-1185">Reference proteome</keyword>
<evidence type="ECO:0000256" key="3">
    <source>
        <dbReference type="ARBA" id="ARBA00022908"/>
    </source>
</evidence>
<evidence type="ECO:0000256" key="6">
    <source>
        <dbReference type="PROSITE-ProRule" id="PRU01248"/>
    </source>
</evidence>
<dbReference type="EMBL" id="FOWD01000001">
    <property type="protein sequence ID" value="SFN74804.1"/>
    <property type="molecule type" value="Genomic_DNA"/>
</dbReference>
<dbReference type="InterPro" id="IPR013762">
    <property type="entry name" value="Integrase-like_cat_sf"/>
</dbReference>
<comment type="similarity">
    <text evidence="2">Belongs to the 'phage' integrase family.</text>
</comment>
<evidence type="ECO:0000256" key="4">
    <source>
        <dbReference type="ARBA" id="ARBA00023125"/>
    </source>
</evidence>